<reference evidence="3" key="1">
    <citation type="journal article" date="2017" name="Parasit. Vectors">
        <title>Sialotranscriptomics of Rhipicephalus zambeziensis reveals intricate expression profiles of secretory proteins and suggests tight temporal transcriptional regulation during blood-feeding.</title>
        <authorList>
            <person name="de Castro M.H."/>
            <person name="de Klerk D."/>
            <person name="Pienaar R."/>
            <person name="Rees D.J.G."/>
            <person name="Mans B.J."/>
        </authorList>
    </citation>
    <scope>NUCLEOTIDE SEQUENCE</scope>
    <source>
        <tissue evidence="3">Salivary glands</tissue>
    </source>
</reference>
<dbReference type="EMBL" id="GFPF01012835">
    <property type="protein sequence ID" value="MAA23981.1"/>
    <property type="molecule type" value="Transcribed_RNA"/>
</dbReference>
<proteinExistence type="predicted"/>
<name>A0A224Z8Q3_9ACAR</name>
<evidence type="ECO:0000259" key="2">
    <source>
        <dbReference type="Pfam" id="PF21787"/>
    </source>
</evidence>
<dbReference type="InterPro" id="IPR048365">
    <property type="entry name" value="TNP-like_RNaseH_N"/>
</dbReference>
<dbReference type="Pfam" id="PF12017">
    <property type="entry name" value="Tnp_P_element"/>
    <property type="match status" value="1"/>
</dbReference>
<evidence type="ECO:0000313" key="3">
    <source>
        <dbReference type="EMBL" id="MAA23981.1"/>
    </source>
</evidence>
<organism evidence="3">
    <name type="scientific">Rhipicephalus zambeziensis</name>
    <dbReference type="NCBI Taxonomy" id="60191"/>
    <lineage>
        <taxon>Eukaryota</taxon>
        <taxon>Metazoa</taxon>
        <taxon>Ecdysozoa</taxon>
        <taxon>Arthropoda</taxon>
        <taxon>Chelicerata</taxon>
        <taxon>Arachnida</taxon>
        <taxon>Acari</taxon>
        <taxon>Parasitiformes</taxon>
        <taxon>Ixodida</taxon>
        <taxon>Ixodoidea</taxon>
        <taxon>Ixodidae</taxon>
        <taxon>Rhipicephalinae</taxon>
        <taxon>Rhipicephalus</taxon>
        <taxon>Rhipicephalus</taxon>
    </lineage>
</organism>
<dbReference type="Pfam" id="PF21787">
    <property type="entry name" value="TNP-like_RNaseH_N"/>
    <property type="match status" value="1"/>
</dbReference>
<sequence length="217" mass="24727">MKSPSQKFRRTIKRLQSRVASCRKTIERLWKQQRELPPSIAKALGVVRPFVTEEVFSLLCAHVRVMNRGQGKRLPAWLKKFVLHLNFRGPRAYRFLAPIFYLPMQRSLRRWLGNIRMSPGVIPGVIECVSACMQTWDKRDRVCSLIFGEVILKNLSYDVTQDLVQGFADDGTVRTPDIADRAMVVLLAGVPRRWVQPIAFTIGHVSTPGSVTKDLLA</sequence>
<evidence type="ECO:0000259" key="1">
    <source>
        <dbReference type="Pfam" id="PF12017"/>
    </source>
</evidence>
<protein>
    <submittedName>
        <fullName evidence="3">Transposase</fullName>
    </submittedName>
</protein>
<feature type="domain" description="THAP9-like helix-turn-helix" evidence="1">
    <location>
        <begin position="64"/>
        <end position="111"/>
    </location>
</feature>
<feature type="domain" description="Transposable element P transposase-like RNase H" evidence="2">
    <location>
        <begin position="118"/>
        <end position="206"/>
    </location>
</feature>
<accession>A0A224Z8Q3</accession>
<dbReference type="AlphaFoldDB" id="A0A224Z8Q3"/>
<dbReference type="InterPro" id="IPR021896">
    <property type="entry name" value="THAP9-like_HTH"/>
</dbReference>